<dbReference type="GO" id="GO:0045499">
    <property type="term" value="F:chemorepellent activity"/>
    <property type="evidence" value="ECO:0007669"/>
    <property type="project" value="TreeGrafter"/>
</dbReference>
<dbReference type="SUPFAM" id="SSF101912">
    <property type="entry name" value="Sema domain"/>
    <property type="match status" value="1"/>
</dbReference>
<dbReference type="AlphaFoldDB" id="A0AAX7VU34"/>
<dbReference type="PANTHER" id="PTHR11036:SF10">
    <property type="entry name" value="SEMAPHORIN-6B"/>
    <property type="match status" value="1"/>
</dbReference>
<keyword evidence="4" id="KW-0472">Membrane</keyword>
<accession>A0AAX7VU34</accession>
<reference evidence="6" key="1">
    <citation type="submission" date="2018-05" db="EMBL/GenBank/DDBJ databases">
        <authorList>
            <person name="Datahose"/>
        </authorList>
    </citation>
    <scope>NUCLEOTIDE SEQUENCE</scope>
</reference>
<proteinExistence type="predicted"/>
<dbReference type="InterPro" id="IPR001627">
    <property type="entry name" value="Semap_dom"/>
</dbReference>
<evidence type="ECO:0000256" key="1">
    <source>
        <dbReference type="ARBA" id="ARBA00023180"/>
    </source>
</evidence>
<keyword evidence="4" id="KW-1133">Transmembrane helix</keyword>
<dbReference type="InterPro" id="IPR027231">
    <property type="entry name" value="Semaphorin"/>
</dbReference>
<reference evidence="6" key="2">
    <citation type="submission" date="2025-08" db="UniProtKB">
        <authorList>
            <consortium name="Ensembl"/>
        </authorList>
    </citation>
    <scope>IDENTIFICATION</scope>
</reference>
<evidence type="ECO:0000256" key="4">
    <source>
        <dbReference type="SAM" id="Phobius"/>
    </source>
</evidence>
<keyword evidence="4" id="KW-0812">Transmembrane</keyword>
<dbReference type="GO" id="GO:0005886">
    <property type="term" value="C:plasma membrane"/>
    <property type="evidence" value="ECO:0007669"/>
    <property type="project" value="TreeGrafter"/>
</dbReference>
<dbReference type="GO" id="GO:0030215">
    <property type="term" value="F:semaphorin receptor binding"/>
    <property type="evidence" value="ECO:0007669"/>
    <property type="project" value="InterPro"/>
</dbReference>
<dbReference type="Gene3D" id="2.130.10.10">
    <property type="entry name" value="YVTN repeat-like/Quinoprotein amine dehydrogenase"/>
    <property type="match status" value="1"/>
</dbReference>
<feature type="compositionally biased region" description="Polar residues" evidence="3">
    <location>
        <begin position="612"/>
        <end position="622"/>
    </location>
</feature>
<feature type="domain" description="Sema" evidence="5">
    <location>
        <begin position="1"/>
        <end position="441"/>
    </location>
</feature>
<dbReference type="Proteomes" id="UP000265100">
    <property type="component" value="Chromosome 23"/>
</dbReference>
<organism evidence="6 7">
    <name type="scientific">Astatotilapia calliptera</name>
    <name type="common">Eastern happy</name>
    <name type="synonym">Chromis callipterus</name>
    <dbReference type="NCBI Taxonomy" id="8154"/>
    <lineage>
        <taxon>Eukaryota</taxon>
        <taxon>Metazoa</taxon>
        <taxon>Chordata</taxon>
        <taxon>Craniata</taxon>
        <taxon>Vertebrata</taxon>
        <taxon>Euteleostomi</taxon>
        <taxon>Actinopterygii</taxon>
        <taxon>Neopterygii</taxon>
        <taxon>Teleostei</taxon>
        <taxon>Neoteleostei</taxon>
        <taxon>Acanthomorphata</taxon>
        <taxon>Ovalentaria</taxon>
        <taxon>Cichlomorphae</taxon>
        <taxon>Cichliformes</taxon>
        <taxon>Cichlidae</taxon>
        <taxon>African cichlids</taxon>
        <taxon>Pseudocrenilabrinae</taxon>
        <taxon>Haplochromini</taxon>
        <taxon>Astatotilapia</taxon>
    </lineage>
</organism>
<dbReference type="GO" id="GO:0071526">
    <property type="term" value="P:semaphorin-plexin signaling pathway"/>
    <property type="evidence" value="ECO:0007669"/>
    <property type="project" value="TreeGrafter"/>
</dbReference>
<feature type="transmembrane region" description="Helical" evidence="4">
    <location>
        <begin position="526"/>
        <end position="545"/>
    </location>
</feature>
<dbReference type="GO" id="GO:0007411">
    <property type="term" value="P:axon guidance"/>
    <property type="evidence" value="ECO:0007669"/>
    <property type="project" value="TreeGrafter"/>
</dbReference>
<dbReference type="GO" id="GO:0001755">
    <property type="term" value="P:neural crest cell migration"/>
    <property type="evidence" value="ECO:0007669"/>
    <property type="project" value="TreeGrafter"/>
</dbReference>
<dbReference type="SMART" id="SM00630">
    <property type="entry name" value="Sema"/>
    <property type="match status" value="1"/>
</dbReference>
<feature type="transmembrane region" description="Helical" evidence="4">
    <location>
        <begin position="557"/>
        <end position="581"/>
    </location>
</feature>
<keyword evidence="7" id="KW-1185">Reference proteome</keyword>
<protein>
    <recommendedName>
        <fullName evidence="5">Sema domain-containing protein</fullName>
    </recommendedName>
</protein>
<dbReference type="Ensembl" id="ENSACLT00000055319.1">
    <property type="protein sequence ID" value="ENSACLP00000084642.1"/>
    <property type="gene ID" value="ENSACLG00000022069.2"/>
</dbReference>
<evidence type="ECO:0000256" key="2">
    <source>
        <dbReference type="PROSITE-ProRule" id="PRU00352"/>
    </source>
</evidence>
<dbReference type="Gene3D" id="3.30.1680.10">
    <property type="entry name" value="ligand-binding face of the semaphorins, domain 2"/>
    <property type="match status" value="1"/>
</dbReference>
<comment type="caution">
    <text evidence="2">Lacks conserved residue(s) required for the propagation of feature annotation.</text>
</comment>
<evidence type="ECO:0000313" key="7">
    <source>
        <dbReference type="Proteomes" id="UP000265100"/>
    </source>
</evidence>
<dbReference type="InterPro" id="IPR036352">
    <property type="entry name" value="Semap_dom_sf"/>
</dbReference>
<dbReference type="GO" id="GO:0030335">
    <property type="term" value="P:positive regulation of cell migration"/>
    <property type="evidence" value="ECO:0007669"/>
    <property type="project" value="TreeGrafter"/>
</dbReference>
<dbReference type="Pfam" id="PF01403">
    <property type="entry name" value="Sema"/>
    <property type="match status" value="1"/>
</dbReference>
<dbReference type="SUPFAM" id="SSF103575">
    <property type="entry name" value="Plexin repeat"/>
    <property type="match status" value="1"/>
</dbReference>
<dbReference type="InterPro" id="IPR015943">
    <property type="entry name" value="WD40/YVTN_repeat-like_dom_sf"/>
</dbReference>
<dbReference type="GeneTree" id="ENSGT00940000159170"/>
<name>A0AAX7VU34_ASTCA</name>
<dbReference type="FunFam" id="3.30.1680.10:FF:000009">
    <property type="entry name" value="Semaphorin 6B isoform 3 variant"/>
    <property type="match status" value="1"/>
</dbReference>
<dbReference type="PROSITE" id="PS51004">
    <property type="entry name" value="SEMA"/>
    <property type="match status" value="1"/>
</dbReference>
<keyword evidence="1" id="KW-0325">Glycoprotein</keyword>
<evidence type="ECO:0000256" key="3">
    <source>
        <dbReference type="SAM" id="MobiDB-lite"/>
    </source>
</evidence>
<reference evidence="6" key="3">
    <citation type="submission" date="2025-09" db="UniProtKB">
        <authorList>
            <consortium name="Ensembl"/>
        </authorList>
    </citation>
    <scope>IDENTIFICATION</scope>
</reference>
<dbReference type="PANTHER" id="PTHR11036">
    <property type="entry name" value="SEMAPHORIN"/>
    <property type="match status" value="1"/>
</dbReference>
<feature type="region of interest" description="Disordered" evidence="3">
    <location>
        <begin position="587"/>
        <end position="642"/>
    </location>
</feature>
<evidence type="ECO:0000259" key="5">
    <source>
        <dbReference type="PROSITE" id="PS51004"/>
    </source>
</evidence>
<sequence length="839" mass="92941">MNKKANSNNTVYVWRHQHLSVFGTVGQKPPSWWSYSLYFCLSLVQDECRNFIKVLLSRNGGLFLCGTNAFNPLCANYTGDTLEMLGDTVSGMARCPYDPKHANVALVAEGNLFTATVTDFLAIDAVIYRSLGDSPALRTVKHDSKWFREPYFVSAVEWGPHIYFFFREIAMEFNYLEKVVVSRVARVCKRDQGGSQRVLEKQWTSFLKARLNCSVPGDSHFYFNLLHSTSPIIRMHGRDIVLGVFSTPANSIPGSAVCAFDMEQLAAVFDGRFKEQKSPESIWTPVPDEVIPKPRPGGCAVQGSKFNSSNSFPDEMLNFVKTHPLMDEAVPSLGQRPWIVRTMVRYQLNKIVVDTEAGPYRNRTVLFLGSSRGTILKFLIMPNQDNTVTNSNIFLEELEGFNPDKCAEDSLQARQLLSLTLDRMSHTLLLAFPSCVVRVPVARCQLYSRCMKNCIASRDPYCGWTRGSTCSFLRPGTRLPFEQDVEHGNVDHLGDCDGKRSDCGSVYLCCSANVQTNSSPVFGRPYISSFFFFLSLLGILLQESFMEEPDGLVSVNLLVVSAVSAFATGAVLSGLTVCWIMSHRHRHSRGSGAGGARRKGDKEQSMLGQGRSGSVMSVTRTSGGERRCSQADNPFVTPNGWPKGEMDPGLLPTPEQTPLQQKRGVRLPDTEWDQSQTFLTAVGTPCPNNSVIYLSSKFLHGGGGGGGMVRIDDPGEVVLPPHTERHRYLILATQRGEHGSNRPTGALRNSAGEYIYPATPQDSPDRRRVVSAPTPHMDYGEPRWSHEALNYNSNNGAPYHPQRQGLIRPDMHGPRGLGELADFSHLLGKSVGERNPSGQ</sequence>
<evidence type="ECO:0000313" key="6">
    <source>
        <dbReference type="Ensembl" id="ENSACLP00000084642.1"/>
    </source>
</evidence>